<evidence type="ECO:0000256" key="1">
    <source>
        <dbReference type="ARBA" id="ARBA00022468"/>
    </source>
</evidence>
<dbReference type="SUPFAM" id="SSF48350">
    <property type="entry name" value="GTPase activation domain, GAP"/>
    <property type="match status" value="1"/>
</dbReference>
<evidence type="ECO:0000259" key="11">
    <source>
        <dbReference type="PROSITE" id="PS50238"/>
    </source>
</evidence>
<dbReference type="SMART" id="SM00109">
    <property type="entry name" value="C1"/>
    <property type="match status" value="1"/>
</dbReference>
<feature type="domain" description="F-BAR" evidence="12">
    <location>
        <begin position="121"/>
        <end position="385"/>
    </location>
</feature>
<dbReference type="PROSITE" id="PS00479">
    <property type="entry name" value="ZF_DAG_PE_1"/>
    <property type="match status" value="1"/>
</dbReference>
<feature type="compositionally biased region" description="Polar residues" evidence="9">
    <location>
        <begin position="510"/>
        <end position="519"/>
    </location>
</feature>
<feature type="region of interest" description="Disordered" evidence="9">
    <location>
        <begin position="842"/>
        <end position="875"/>
    </location>
</feature>
<dbReference type="Pfam" id="PF00130">
    <property type="entry name" value="C1_1"/>
    <property type="match status" value="1"/>
</dbReference>
<feature type="compositionally biased region" description="Low complexity" evidence="9">
    <location>
        <begin position="493"/>
        <end position="509"/>
    </location>
</feature>
<keyword evidence="2" id="KW-0479">Metal-binding</keyword>
<evidence type="ECO:0000259" key="12">
    <source>
        <dbReference type="PROSITE" id="PS51741"/>
    </source>
</evidence>
<sequence length="1237" mass="138341">MSCWGGVCGGTRGRVNFKEVNEDNKQTLFSEIYTSIDTLAFTFGNVVSDFLMGDVENGSASGLPQARRSRTRKHPAPAVNTHMSGVGLLGSIRQPLPLILTDVFGCVSVLFAGPSPPARVEEMDGALLRSDSGVESALLYAKAWSKYTKELLAWVDKRINMDIECAKSYAKMAESAKALASQQEHMPFRDIYISAFKNDIEYSQLIMQTTAALQSNKFMQPLQARKNELDKLRKEVKEQWQREQKKMHEADSALKKAQILKAQRQEEYEKARCSTNRVEEEQIGTAGGKQLEKRRKLEEEALQKAEEAQEHYKQCITDVGVKRVDLANTKSEILTQIRELVFQCDLTLKAVTVNWFQMQQAQVVSLPVNFQSLCENAKLYEPGLCYTDFVKSLPSDRTRVESFSFDTCGTQNTGLPHSKRVMNSGHSTQVHLSQVSLTPGDFLSADEVESHVQARTGKMTDGRSNSSTDIQALRIQGPFRVWRTSSQGGGMCSDSESAGGSSESRSMDSPTASPGTMSSADDLDEREPPSPSDNGLSEMITEAASSPGPFRNTQMSKAAQTHKLRKLRAPSKCRECDSLVVFHGAECEECSLACHKKCLETLAIQCGHKKLQGKMHLFAIDFAQAAKNSPDGIPFIIKKCTSEIENRALNIKGIYRVNGAKSRVEKLCQAFENGKDLVELSDLYPHDISNVLKLYLRQLPEPLVLFRYYNDFIGLAKESQSIIVDEVEASRGSPASDSPQISVELNRVLFKIKDLLRQLPSAHYKTLQFLIQHLHRVSERADENKMTASNLGIIFGPTLIKPRQADAEVSLSSLVDYPYQALIVELLIRHYEMIFDTPLSPLPPSSPVAESSPLPIKSRFTPQEKEQQLSRHSKSLVDIKEPKAKTYKRHSSVIPSTHLMDEVKEGKIRSDKDFAPVGDTVDINRLLSSSVPEMRNSPGLSRRNHVTRVQLRPPRPKLSSRPISMPAERLLNLAKVDECNVKNSAEQDDNHGRDPVIEEVSEEEKPKSRAGNHYRKSYIDTQTLRRTWDKQYKHQEITPKTFMNTTNCTADSGSDDAAVHSTPLTSLSFSEHTKTPTTVLANRPYTIAVRPGRTLRREGNVSEYCPVPTAFRPPRTLQPPPGTFYKPPGSRTKSLTEVELKSIRATANSTEEEEEDDDDEDEEEEGFGVEVSVDEPEPDLEPEPSPESDAHNTDPLPLPQSPSSSTEELGQNETKPVYQRLRSRRMQDLEHREAHFV</sequence>
<dbReference type="EMBL" id="JACTAM010000024">
    <property type="protein sequence ID" value="KAI2648891.1"/>
    <property type="molecule type" value="Genomic_DNA"/>
</dbReference>
<dbReference type="Gene3D" id="1.20.1270.60">
    <property type="entry name" value="Arfaptin homology (AH) domain/BAR domain"/>
    <property type="match status" value="1"/>
</dbReference>
<dbReference type="Gene3D" id="1.10.555.10">
    <property type="entry name" value="Rho GTPase activation protein"/>
    <property type="match status" value="1"/>
</dbReference>
<dbReference type="InterPro" id="IPR000198">
    <property type="entry name" value="RhoGAP_dom"/>
</dbReference>
<feature type="compositionally biased region" description="Basic and acidic residues" evidence="9">
    <location>
        <begin position="1225"/>
        <end position="1237"/>
    </location>
</feature>
<dbReference type="InterPro" id="IPR046349">
    <property type="entry name" value="C1-like_sf"/>
</dbReference>
<dbReference type="CDD" id="cd20816">
    <property type="entry name" value="C1_GMIP-like"/>
    <property type="match status" value="1"/>
</dbReference>
<reference evidence="13 14" key="1">
    <citation type="submission" date="2022-01" db="EMBL/GenBank/DDBJ databases">
        <title>A high-quality chromosome-level genome assembly of rohu carp, Labeo rohita.</title>
        <authorList>
            <person name="Arick M.A. II"/>
            <person name="Hsu C.-Y."/>
            <person name="Magbanua Z."/>
            <person name="Pechanova O."/>
            <person name="Grover C."/>
            <person name="Miller E."/>
            <person name="Thrash A."/>
            <person name="Ezzel L."/>
            <person name="Alam S."/>
            <person name="Benzie J."/>
            <person name="Hamilton M."/>
            <person name="Karsi A."/>
            <person name="Lawrence M.L."/>
            <person name="Peterson D.G."/>
        </authorList>
    </citation>
    <scope>NUCLEOTIDE SEQUENCE [LARGE SCALE GENOMIC DNA]</scope>
    <source>
        <strain evidence="14">BAU-BD-2019</strain>
        <tissue evidence="13">Blood</tissue>
    </source>
</reference>
<dbReference type="InterPro" id="IPR008936">
    <property type="entry name" value="Rho_GTPase_activation_prot"/>
</dbReference>
<evidence type="ECO:0000256" key="2">
    <source>
        <dbReference type="ARBA" id="ARBA00022723"/>
    </source>
</evidence>
<dbReference type="InterPro" id="IPR051025">
    <property type="entry name" value="RhoGAP"/>
</dbReference>
<dbReference type="SMART" id="SM00324">
    <property type="entry name" value="RhoGAP"/>
    <property type="match status" value="1"/>
</dbReference>
<organism evidence="13 14">
    <name type="scientific">Labeo rohita</name>
    <name type="common">Indian major carp</name>
    <name type="synonym">Cyprinus rohita</name>
    <dbReference type="NCBI Taxonomy" id="84645"/>
    <lineage>
        <taxon>Eukaryota</taxon>
        <taxon>Metazoa</taxon>
        <taxon>Chordata</taxon>
        <taxon>Craniata</taxon>
        <taxon>Vertebrata</taxon>
        <taxon>Euteleostomi</taxon>
        <taxon>Actinopterygii</taxon>
        <taxon>Neopterygii</taxon>
        <taxon>Teleostei</taxon>
        <taxon>Ostariophysi</taxon>
        <taxon>Cypriniformes</taxon>
        <taxon>Cyprinidae</taxon>
        <taxon>Labeoninae</taxon>
        <taxon>Labeonini</taxon>
        <taxon>Labeo</taxon>
    </lineage>
</organism>
<dbReference type="PROSITE" id="PS50238">
    <property type="entry name" value="RHOGAP"/>
    <property type="match status" value="1"/>
</dbReference>
<feature type="region of interest" description="Disordered" evidence="9">
    <location>
        <begin position="483"/>
        <end position="553"/>
    </location>
</feature>
<dbReference type="PROSITE" id="PS50081">
    <property type="entry name" value="ZF_DAG_PE_2"/>
    <property type="match status" value="1"/>
</dbReference>
<dbReference type="SUPFAM" id="SSF103657">
    <property type="entry name" value="BAR/IMD domain-like"/>
    <property type="match status" value="1"/>
</dbReference>
<dbReference type="InterPro" id="IPR027267">
    <property type="entry name" value="AH/BAR_dom_sf"/>
</dbReference>
<dbReference type="PANTHER" id="PTHR15228:SF7">
    <property type="entry name" value="RHO GTPASE-ACTIVATING PROTEIN 29"/>
    <property type="match status" value="1"/>
</dbReference>
<dbReference type="Proteomes" id="UP000830375">
    <property type="component" value="Unassembled WGS sequence"/>
</dbReference>
<feature type="compositionally biased region" description="Acidic residues" evidence="9">
    <location>
        <begin position="1150"/>
        <end position="1186"/>
    </location>
</feature>
<dbReference type="CDD" id="cd04378">
    <property type="entry name" value="RhoGAP_GMIP_PARG1"/>
    <property type="match status" value="1"/>
</dbReference>
<feature type="compositionally biased region" description="Basic and acidic residues" evidence="9">
    <location>
        <begin position="862"/>
        <end position="875"/>
    </location>
</feature>
<proteinExistence type="predicted"/>
<evidence type="ECO:0000313" key="14">
    <source>
        <dbReference type="Proteomes" id="UP000830375"/>
    </source>
</evidence>
<keyword evidence="5 8" id="KW-0175">Coiled coil</keyword>
<evidence type="ECO:0000256" key="7">
    <source>
        <dbReference type="ARBA" id="ARBA00042921"/>
    </source>
</evidence>
<evidence type="ECO:0000256" key="9">
    <source>
        <dbReference type="SAM" id="MobiDB-lite"/>
    </source>
</evidence>
<evidence type="ECO:0000256" key="5">
    <source>
        <dbReference type="ARBA" id="ARBA00023054"/>
    </source>
</evidence>
<evidence type="ECO:0000259" key="10">
    <source>
        <dbReference type="PROSITE" id="PS50081"/>
    </source>
</evidence>
<protein>
    <recommendedName>
        <fullName evidence="6">Rho GTPase-activating protein 29</fullName>
    </recommendedName>
    <alternativeName>
        <fullName evidence="7">Rho-type GTPase-activating protein 29</fullName>
    </alternativeName>
</protein>
<dbReference type="Pfam" id="PF00620">
    <property type="entry name" value="RhoGAP"/>
    <property type="match status" value="1"/>
</dbReference>
<comment type="caution">
    <text evidence="13">The sequence shown here is derived from an EMBL/GenBank/DDBJ whole genome shotgun (WGS) entry which is preliminary data.</text>
</comment>
<accession>A0ABQ8LDU3</accession>
<keyword evidence="4" id="KW-0862">Zinc</keyword>
<dbReference type="InterPro" id="IPR002219">
    <property type="entry name" value="PKC_DAG/PE"/>
</dbReference>
<feature type="region of interest" description="Disordered" evidence="9">
    <location>
        <begin position="1100"/>
        <end position="1237"/>
    </location>
</feature>
<dbReference type="InterPro" id="IPR054713">
    <property type="entry name" value="GMIP/FCHO2-like_FCH"/>
</dbReference>
<dbReference type="SUPFAM" id="SSF57889">
    <property type="entry name" value="Cysteine-rich domain"/>
    <property type="match status" value="1"/>
</dbReference>
<dbReference type="PANTHER" id="PTHR15228">
    <property type="entry name" value="SPERMATHECAL PHYSIOLOGY VARIANT"/>
    <property type="match status" value="1"/>
</dbReference>
<feature type="domain" description="Rho-GAP" evidence="11">
    <location>
        <begin position="620"/>
        <end position="835"/>
    </location>
</feature>
<evidence type="ECO:0000256" key="8">
    <source>
        <dbReference type="PROSITE-ProRule" id="PRU01077"/>
    </source>
</evidence>
<feature type="domain" description="Phorbol-ester/DAG-type" evidence="10">
    <location>
        <begin position="561"/>
        <end position="606"/>
    </location>
</feature>
<keyword evidence="1" id="KW-0343">GTPase activation</keyword>
<evidence type="ECO:0000313" key="13">
    <source>
        <dbReference type="EMBL" id="KAI2648891.1"/>
    </source>
</evidence>
<keyword evidence="14" id="KW-1185">Reference proteome</keyword>
<evidence type="ECO:0000256" key="3">
    <source>
        <dbReference type="ARBA" id="ARBA00022771"/>
    </source>
</evidence>
<feature type="region of interest" description="Disordered" evidence="9">
    <location>
        <begin position="983"/>
        <end position="1014"/>
    </location>
</feature>
<dbReference type="PROSITE" id="PS51741">
    <property type="entry name" value="F_BAR"/>
    <property type="match status" value="1"/>
</dbReference>
<keyword evidence="3" id="KW-0863">Zinc-finger</keyword>
<evidence type="ECO:0000256" key="6">
    <source>
        <dbReference type="ARBA" id="ARBA00040783"/>
    </source>
</evidence>
<dbReference type="InterPro" id="IPR031160">
    <property type="entry name" value="F_BAR_dom"/>
</dbReference>
<dbReference type="Pfam" id="PF22699">
    <property type="entry name" value="GMIP-like_FCH"/>
    <property type="match status" value="1"/>
</dbReference>
<name>A0ABQ8LDU3_LABRO</name>
<evidence type="ECO:0000256" key="4">
    <source>
        <dbReference type="ARBA" id="ARBA00022833"/>
    </source>
</evidence>
<gene>
    <name evidence="13" type="ORF">H4Q32_020052</name>
</gene>